<feature type="compositionally biased region" description="Pro residues" evidence="1">
    <location>
        <begin position="13"/>
        <end position="27"/>
    </location>
</feature>
<accession>A0ABX2Y3I2</accession>
<reference evidence="3 4" key="1">
    <citation type="submission" date="2016-06" db="EMBL/GenBank/DDBJ databases">
        <title>Genome sequence of Oerskovia enterophila DSM 43852.</title>
        <authorList>
            <person name="Poehlein A."/>
            <person name="Jag V."/>
            <person name="Bengelsdorf F.R."/>
            <person name="Daniel R."/>
            <person name="Duerre P."/>
        </authorList>
    </citation>
    <scope>NUCLEOTIDE SEQUENCE [LARGE SCALE GENOMIC DNA]</scope>
    <source>
        <strain evidence="3 4">DSM 43852</strain>
    </source>
</reference>
<dbReference type="GO" id="GO:0000428">
    <property type="term" value="C:DNA-directed RNA polymerase complex"/>
    <property type="evidence" value="ECO:0007669"/>
    <property type="project" value="UniProtKB-KW"/>
</dbReference>
<name>A0ABX2Y3I2_9CELL</name>
<dbReference type="PANTHER" id="PTHR37826">
    <property type="entry name" value="FLOTILLIN BAND_7_5 DOMAIN PROTEIN"/>
    <property type="match status" value="1"/>
</dbReference>
<feature type="region of interest" description="Disordered" evidence="1">
    <location>
        <begin position="1"/>
        <end position="35"/>
    </location>
</feature>
<dbReference type="EMBL" id="MAQA01000073">
    <property type="protein sequence ID" value="OCI29486.1"/>
    <property type="molecule type" value="Genomic_DNA"/>
</dbReference>
<keyword evidence="3" id="KW-0240">DNA-directed RNA polymerase</keyword>
<comment type="caution">
    <text evidence="3">The sequence shown here is derived from an EMBL/GenBank/DDBJ whole genome shotgun (WGS) entry which is preliminary data.</text>
</comment>
<organism evidence="3 4">
    <name type="scientific">Oerskovia enterophila</name>
    <dbReference type="NCBI Taxonomy" id="43678"/>
    <lineage>
        <taxon>Bacteria</taxon>
        <taxon>Bacillati</taxon>
        <taxon>Actinomycetota</taxon>
        <taxon>Actinomycetes</taxon>
        <taxon>Micrococcales</taxon>
        <taxon>Cellulomonadaceae</taxon>
        <taxon>Oerskovia</taxon>
    </lineage>
</organism>
<dbReference type="Proteomes" id="UP000093412">
    <property type="component" value="Unassembled WGS sequence"/>
</dbReference>
<keyword evidence="2" id="KW-0812">Transmembrane</keyword>
<evidence type="ECO:0000256" key="1">
    <source>
        <dbReference type="SAM" id="MobiDB-lite"/>
    </source>
</evidence>
<proteinExistence type="predicted"/>
<dbReference type="RefSeq" id="WP_068627608.1">
    <property type="nucleotide sequence ID" value="NZ_MAQA01000073.1"/>
</dbReference>
<feature type="transmembrane region" description="Helical" evidence="2">
    <location>
        <begin position="402"/>
        <end position="422"/>
    </location>
</feature>
<keyword evidence="2" id="KW-1133">Transmembrane helix</keyword>
<keyword evidence="2" id="KW-0472">Membrane</keyword>
<gene>
    <name evidence="3" type="ORF">OERS_38280</name>
</gene>
<dbReference type="PANTHER" id="PTHR37826:SF3">
    <property type="entry name" value="J DOMAIN-CONTAINING PROTEIN"/>
    <property type="match status" value="1"/>
</dbReference>
<keyword evidence="4" id="KW-1185">Reference proteome</keyword>
<evidence type="ECO:0000256" key="2">
    <source>
        <dbReference type="SAM" id="Phobius"/>
    </source>
</evidence>
<protein>
    <submittedName>
        <fullName evidence="3">DNA-directed RNA polymerase subunit P</fullName>
    </submittedName>
</protein>
<evidence type="ECO:0000313" key="3">
    <source>
        <dbReference type="EMBL" id="OCI29486.1"/>
    </source>
</evidence>
<sequence>MTVHEPEAAVPSSAPPASPQEVSPPPVGTRDGGPAIVRTDVGASGLVKCSRCGATEISLNVATGNLRCGFCRYEWAAAGTIADLGLDGDIGALRGVVVGSGTAAIVPGTDEVLTFRCSACGADVVVDTAHGTQARCHWCRNTLSVNQQVPNGAVPDVVLPFRLAKDEAITRIREFVGKRRFYAHPTFRAEFVPESVVGVYMPYLVADLNTKARLSGQGERLVRSYTVKVKGADGEERDERRYDADVYDVVREFDLHVDDLTLESSADRRDHGASSRTNNVINTILPFDVENAVRYDSNFLSGFTAERRDTDIDDVREPAFAQAKEIARFRALDMIEAYDRGLRWDHQQLEVVGQRWVAAYLPVWLYSYHEVRKDGSSVLHYVAVNGRTGETMGSVPVNRRRLLAVSLVVEAVAAVTALLVMIGT</sequence>
<evidence type="ECO:0000313" key="4">
    <source>
        <dbReference type="Proteomes" id="UP000093412"/>
    </source>
</evidence>
<keyword evidence="3" id="KW-0804">Transcription</keyword>